<dbReference type="HOGENOM" id="CLU_045011_3_0_1"/>
<organism evidence="3 4">
    <name type="scientific">Baudoinia panamericana (strain UAMH 10762)</name>
    <name type="common">Angels' share fungus</name>
    <name type="synonym">Baudoinia compniacensis (strain UAMH 10762)</name>
    <dbReference type="NCBI Taxonomy" id="717646"/>
    <lineage>
        <taxon>Eukaryota</taxon>
        <taxon>Fungi</taxon>
        <taxon>Dikarya</taxon>
        <taxon>Ascomycota</taxon>
        <taxon>Pezizomycotina</taxon>
        <taxon>Dothideomycetes</taxon>
        <taxon>Dothideomycetidae</taxon>
        <taxon>Mycosphaerellales</taxon>
        <taxon>Teratosphaeriaceae</taxon>
        <taxon>Baudoinia</taxon>
    </lineage>
</organism>
<evidence type="ECO:0000313" key="4">
    <source>
        <dbReference type="Proteomes" id="UP000011761"/>
    </source>
</evidence>
<evidence type="ECO:0000313" key="3">
    <source>
        <dbReference type="EMBL" id="EMC95661.1"/>
    </source>
</evidence>
<dbReference type="SFLD" id="SFLDG01129">
    <property type="entry name" value="C1.5:_HAD__Beta-PGM__Phosphata"/>
    <property type="match status" value="1"/>
</dbReference>
<evidence type="ECO:0000256" key="2">
    <source>
        <dbReference type="ARBA" id="ARBA00022801"/>
    </source>
</evidence>
<dbReference type="NCBIfam" id="TIGR01493">
    <property type="entry name" value="HAD-SF-IA-v2"/>
    <property type="match status" value="1"/>
</dbReference>
<keyword evidence="2" id="KW-0378">Hydrolase</keyword>
<dbReference type="InterPro" id="IPR006328">
    <property type="entry name" value="2-HAD"/>
</dbReference>
<dbReference type="Pfam" id="PF00702">
    <property type="entry name" value="Hydrolase"/>
    <property type="match status" value="1"/>
</dbReference>
<dbReference type="eggNOG" id="ENOG502S19E">
    <property type="taxonomic scope" value="Eukaryota"/>
</dbReference>
<proteinExistence type="inferred from homology"/>
<protein>
    <recommendedName>
        <fullName evidence="5">Haloacid dehalogenase</fullName>
    </recommendedName>
</protein>
<dbReference type="EMBL" id="KB445556">
    <property type="protein sequence ID" value="EMC95661.1"/>
    <property type="molecule type" value="Genomic_DNA"/>
</dbReference>
<sequence length="285" mass="32598">MALVHPKPRCLFFDVFGTCVDWRKTVTEELWQQTREALSSPTSSIASRIRMLASDMTYEQWGEVAQEWRNGYLKFTREVANSTDPSKPYKTVDEHHLESLRNILTQRGLIFARTDGTPADLVHDGSLWDEQQIKELSMVWHRLDPWPDTCRGIQELNRQFYTCTLSNGNLTLLKDMVAHAKMEFTHVYSAEMFQSYKPSPKVYLGAAEKMGLRPEECAMVAAHLDDLKAAKSNGFRTIYIERPQEERHPELGGEADLVDIWVKEGEMGFVTAAERLGISISEHAT</sequence>
<dbReference type="RefSeq" id="XP_007676782.1">
    <property type="nucleotide sequence ID" value="XM_007678592.1"/>
</dbReference>
<dbReference type="InterPro" id="IPR023214">
    <property type="entry name" value="HAD_sf"/>
</dbReference>
<dbReference type="Proteomes" id="UP000011761">
    <property type="component" value="Unassembled WGS sequence"/>
</dbReference>
<dbReference type="GO" id="GO:0016791">
    <property type="term" value="F:phosphatase activity"/>
    <property type="evidence" value="ECO:0007669"/>
    <property type="project" value="UniProtKB-ARBA"/>
</dbReference>
<dbReference type="SUPFAM" id="SSF56784">
    <property type="entry name" value="HAD-like"/>
    <property type="match status" value="1"/>
</dbReference>
<accession>M2MGA6</accession>
<keyword evidence="4" id="KW-1185">Reference proteome</keyword>
<dbReference type="OMA" id="WHRLNPW"/>
<reference evidence="3 4" key="1">
    <citation type="journal article" date="2012" name="PLoS Pathog.">
        <title>Diverse lifestyles and strategies of plant pathogenesis encoded in the genomes of eighteen Dothideomycetes fungi.</title>
        <authorList>
            <person name="Ohm R.A."/>
            <person name="Feau N."/>
            <person name="Henrissat B."/>
            <person name="Schoch C.L."/>
            <person name="Horwitz B.A."/>
            <person name="Barry K.W."/>
            <person name="Condon B.J."/>
            <person name="Copeland A.C."/>
            <person name="Dhillon B."/>
            <person name="Glaser F."/>
            <person name="Hesse C.N."/>
            <person name="Kosti I."/>
            <person name="LaButti K."/>
            <person name="Lindquist E.A."/>
            <person name="Lucas S."/>
            <person name="Salamov A.A."/>
            <person name="Bradshaw R.E."/>
            <person name="Ciuffetti L."/>
            <person name="Hamelin R.C."/>
            <person name="Kema G.H.J."/>
            <person name="Lawrence C."/>
            <person name="Scott J.A."/>
            <person name="Spatafora J.W."/>
            <person name="Turgeon B.G."/>
            <person name="de Wit P.J.G.M."/>
            <person name="Zhong S."/>
            <person name="Goodwin S.B."/>
            <person name="Grigoriev I.V."/>
        </authorList>
    </citation>
    <scope>NUCLEOTIDE SEQUENCE [LARGE SCALE GENOMIC DNA]</scope>
    <source>
        <strain evidence="3 4">UAMH 10762</strain>
    </source>
</reference>
<evidence type="ECO:0008006" key="5">
    <source>
        <dbReference type="Google" id="ProtNLM"/>
    </source>
</evidence>
<dbReference type="InterPro" id="IPR006439">
    <property type="entry name" value="HAD-SF_hydro_IA"/>
</dbReference>
<dbReference type="Gene3D" id="3.40.50.1000">
    <property type="entry name" value="HAD superfamily/HAD-like"/>
    <property type="match status" value="1"/>
</dbReference>
<dbReference type="OrthoDB" id="40579at2759"/>
<dbReference type="SFLD" id="SFLDS00003">
    <property type="entry name" value="Haloacid_Dehalogenase"/>
    <property type="match status" value="1"/>
</dbReference>
<dbReference type="PANTHER" id="PTHR43316">
    <property type="entry name" value="HYDROLASE, HALOACID DELAHOGENASE-RELATED"/>
    <property type="match status" value="1"/>
</dbReference>
<dbReference type="PANTHER" id="PTHR43316:SF3">
    <property type="entry name" value="HALOACID DEHALOGENASE, TYPE II (AFU_ORTHOLOGUE AFUA_2G07750)-RELATED"/>
    <property type="match status" value="1"/>
</dbReference>
<comment type="similarity">
    <text evidence="1">Belongs to the HAD-like hydrolase superfamily. S-2-haloalkanoic acid dehalogenase family.</text>
</comment>
<dbReference type="AlphaFoldDB" id="M2MGA6"/>
<dbReference type="InterPro" id="IPR051540">
    <property type="entry name" value="S-2-haloacid_dehalogenase"/>
</dbReference>
<dbReference type="STRING" id="717646.M2MGA6"/>
<dbReference type="InterPro" id="IPR036412">
    <property type="entry name" value="HAD-like_sf"/>
</dbReference>
<dbReference type="GeneID" id="19112415"/>
<gene>
    <name evidence="3" type="ORF">BAUCODRAFT_34430</name>
</gene>
<name>M2MGA6_BAUPA</name>
<dbReference type="GO" id="GO:0019120">
    <property type="term" value="F:hydrolase activity, acting on acid halide bonds, in C-halide compounds"/>
    <property type="evidence" value="ECO:0007669"/>
    <property type="project" value="InterPro"/>
</dbReference>
<evidence type="ECO:0000256" key="1">
    <source>
        <dbReference type="ARBA" id="ARBA00008106"/>
    </source>
</evidence>
<dbReference type="KEGG" id="bcom:BAUCODRAFT_34430"/>
<dbReference type="Gene3D" id="1.10.150.240">
    <property type="entry name" value="Putative phosphatase, domain 2"/>
    <property type="match status" value="1"/>
</dbReference>
<dbReference type="InterPro" id="IPR023198">
    <property type="entry name" value="PGP-like_dom2"/>
</dbReference>
<dbReference type="NCBIfam" id="TIGR01428">
    <property type="entry name" value="HAD_type_II"/>
    <property type="match status" value="1"/>
</dbReference>